<dbReference type="PROSITE" id="PS51677">
    <property type="entry name" value="NODB"/>
    <property type="match status" value="1"/>
</dbReference>
<dbReference type="InterPro" id="IPR002509">
    <property type="entry name" value="NODB_dom"/>
</dbReference>
<reference evidence="4 5" key="1">
    <citation type="submission" date="2016-10" db="EMBL/GenBank/DDBJ databases">
        <authorList>
            <person name="de Groot N.N."/>
        </authorList>
    </citation>
    <scope>NUCLEOTIDE SEQUENCE [LARGE SCALE GENOMIC DNA]</scope>
    <source>
        <strain evidence="4 5">DSM 43357</strain>
    </source>
</reference>
<dbReference type="AlphaFoldDB" id="A0A1H7R976"/>
<dbReference type="GO" id="GO:0016020">
    <property type="term" value="C:membrane"/>
    <property type="evidence" value="ECO:0007669"/>
    <property type="project" value="TreeGrafter"/>
</dbReference>
<dbReference type="InterPro" id="IPR011330">
    <property type="entry name" value="Glyco_hydro/deAcase_b/a-brl"/>
</dbReference>
<protein>
    <submittedName>
        <fullName evidence="4">Peptidoglycan/xylan/chitin deacetylase, PgdA/CDA1 family</fullName>
    </submittedName>
</protein>
<name>A0A1H7R976_9ACTN</name>
<evidence type="ECO:0000313" key="5">
    <source>
        <dbReference type="Proteomes" id="UP000198953"/>
    </source>
</evidence>
<dbReference type="Pfam" id="PF01522">
    <property type="entry name" value="Polysacc_deac_1"/>
    <property type="match status" value="1"/>
</dbReference>
<dbReference type="GO" id="GO:0016810">
    <property type="term" value="F:hydrolase activity, acting on carbon-nitrogen (but not peptide) bonds"/>
    <property type="evidence" value="ECO:0007669"/>
    <property type="project" value="InterPro"/>
</dbReference>
<evidence type="ECO:0000256" key="2">
    <source>
        <dbReference type="ARBA" id="ARBA00022801"/>
    </source>
</evidence>
<dbReference type="EMBL" id="FOBF01000005">
    <property type="protein sequence ID" value="SEL56525.1"/>
    <property type="molecule type" value="Genomic_DNA"/>
</dbReference>
<dbReference type="GO" id="GO:0005975">
    <property type="term" value="P:carbohydrate metabolic process"/>
    <property type="evidence" value="ECO:0007669"/>
    <property type="project" value="InterPro"/>
</dbReference>
<keyword evidence="1" id="KW-0479">Metal-binding</keyword>
<accession>A0A1H7R976</accession>
<keyword evidence="5" id="KW-1185">Reference proteome</keyword>
<dbReference type="Gene3D" id="3.20.20.370">
    <property type="entry name" value="Glycoside hydrolase/deacetylase"/>
    <property type="match status" value="1"/>
</dbReference>
<evidence type="ECO:0000259" key="3">
    <source>
        <dbReference type="PROSITE" id="PS51677"/>
    </source>
</evidence>
<evidence type="ECO:0000256" key="1">
    <source>
        <dbReference type="ARBA" id="ARBA00022723"/>
    </source>
</evidence>
<feature type="domain" description="NodB homology" evidence="3">
    <location>
        <begin position="248"/>
        <end position="424"/>
    </location>
</feature>
<gene>
    <name evidence="4" type="ORF">SAMN05660976_02842</name>
</gene>
<organism evidence="4 5">
    <name type="scientific">Nonomuraea pusilla</name>
    <dbReference type="NCBI Taxonomy" id="46177"/>
    <lineage>
        <taxon>Bacteria</taxon>
        <taxon>Bacillati</taxon>
        <taxon>Actinomycetota</taxon>
        <taxon>Actinomycetes</taxon>
        <taxon>Streptosporangiales</taxon>
        <taxon>Streptosporangiaceae</taxon>
        <taxon>Nonomuraea</taxon>
    </lineage>
</organism>
<dbReference type="PANTHER" id="PTHR10587">
    <property type="entry name" value="GLYCOSYL TRANSFERASE-RELATED"/>
    <property type="match status" value="1"/>
</dbReference>
<dbReference type="PANTHER" id="PTHR10587:SF133">
    <property type="entry name" value="CHITIN DEACETYLASE 1-RELATED"/>
    <property type="match status" value="1"/>
</dbReference>
<proteinExistence type="predicted"/>
<dbReference type="GO" id="GO:0046872">
    <property type="term" value="F:metal ion binding"/>
    <property type="evidence" value="ECO:0007669"/>
    <property type="project" value="UniProtKB-KW"/>
</dbReference>
<dbReference type="STRING" id="46177.SAMN05660976_02842"/>
<evidence type="ECO:0000313" key="4">
    <source>
        <dbReference type="EMBL" id="SEL56525.1"/>
    </source>
</evidence>
<dbReference type="Proteomes" id="UP000198953">
    <property type="component" value="Unassembled WGS sequence"/>
</dbReference>
<dbReference type="SUPFAM" id="SSF88713">
    <property type="entry name" value="Glycoside hydrolase/deacetylase"/>
    <property type="match status" value="1"/>
</dbReference>
<keyword evidence="2" id="KW-0378">Hydrolase</keyword>
<dbReference type="InterPro" id="IPR050248">
    <property type="entry name" value="Polysacc_deacetylase_ArnD"/>
</dbReference>
<sequence length="444" mass="46940">MIDFVDPATVAGLTTTTLGEGHTPGSAYVHIVYPELAGAPALNQALRDDARQRLRVFREHADATARGPRPELNVDWQVAAASSQAVGVRLRAGEFLGAGWTNSTRTLWYDRRTGAATGSSGLLGGKDALRRLTAIVKEQLKQRRPQVETAALSEDGEQFDSMAFNRAGDLVVEFDDCQVGPCSLGRVAVAVPSATAEPLLSDLGRRAREGVVAAARRAPQAAPHGTPAATSPPAVSRRAGSVNCAATPCVALTFDDGPGPYTGRLLDVLRQAGARATFFVVGANGAAQPGLLRRMSAEGHLVGNHSWSHRDLTKQSTSKIADSLDRTEEAVAAAIGQRPTLVRPPYGAVDDDLRSVARKAGLSLVTWNVDADDRPGDTARAIADRAVEQARAGAIILLHDVRPESVDAVPDVIGRLRAQGYTFVTVPELYGQVGMRPGRLYASG</sequence>